<evidence type="ECO:0000313" key="2">
    <source>
        <dbReference type="Proteomes" id="UP001311915"/>
    </source>
</evidence>
<dbReference type="AlphaFoldDB" id="A0AAV9MGA2"/>
<keyword evidence="2" id="KW-1185">Reference proteome</keyword>
<comment type="caution">
    <text evidence="1">The sequence shown here is derived from an EMBL/GenBank/DDBJ whole genome shotgun (WGS) entry which is preliminary data.</text>
</comment>
<accession>A0AAV9MGA2</accession>
<reference evidence="1 2" key="1">
    <citation type="submission" date="2023-10" db="EMBL/GenBank/DDBJ databases">
        <title>Genome-Wide Identification Analysis in wild type Solanum Pinnatisectum Reveals Some Genes Defensing Phytophthora Infestans.</title>
        <authorList>
            <person name="Sun C."/>
        </authorList>
    </citation>
    <scope>NUCLEOTIDE SEQUENCE [LARGE SCALE GENOMIC DNA]</scope>
    <source>
        <strain evidence="1">LQN</strain>
        <tissue evidence="1">Leaf</tissue>
    </source>
</reference>
<organism evidence="1 2">
    <name type="scientific">Solanum pinnatisectum</name>
    <name type="common">tansyleaf nightshade</name>
    <dbReference type="NCBI Taxonomy" id="50273"/>
    <lineage>
        <taxon>Eukaryota</taxon>
        <taxon>Viridiplantae</taxon>
        <taxon>Streptophyta</taxon>
        <taxon>Embryophyta</taxon>
        <taxon>Tracheophyta</taxon>
        <taxon>Spermatophyta</taxon>
        <taxon>Magnoliopsida</taxon>
        <taxon>eudicotyledons</taxon>
        <taxon>Gunneridae</taxon>
        <taxon>Pentapetalae</taxon>
        <taxon>asterids</taxon>
        <taxon>lamiids</taxon>
        <taxon>Solanales</taxon>
        <taxon>Solanaceae</taxon>
        <taxon>Solanoideae</taxon>
        <taxon>Solaneae</taxon>
        <taxon>Solanum</taxon>
    </lineage>
</organism>
<name>A0AAV9MGA2_9SOLN</name>
<dbReference type="Proteomes" id="UP001311915">
    <property type="component" value="Unassembled WGS sequence"/>
</dbReference>
<sequence length="75" mass="8557">MEPEKSRMLFDHVEVVTRNAAYICYLCYVEEVDNDLASGLRLKISNVLRDIKPLDPRVSEIYTGAIRGSVGVIKW</sequence>
<dbReference type="EMBL" id="JAWPEI010000001">
    <property type="protein sequence ID" value="KAK4736397.1"/>
    <property type="molecule type" value="Genomic_DNA"/>
</dbReference>
<protein>
    <submittedName>
        <fullName evidence="1">Uncharacterized protein</fullName>
    </submittedName>
</protein>
<proteinExistence type="predicted"/>
<evidence type="ECO:0000313" key="1">
    <source>
        <dbReference type="EMBL" id="KAK4736397.1"/>
    </source>
</evidence>
<gene>
    <name evidence="1" type="ORF">R3W88_000094</name>
</gene>